<dbReference type="InterPro" id="IPR012337">
    <property type="entry name" value="RNaseH-like_sf"/>
</dbReference>
<feature type="coiled-coil region" evidence="1">
    <location>
        <begin position="405"/>
        <end position="432"/>
    </location>
</feature>
<protein>
    <recommendedName>
        <fullName evidence="2">YprB ribonuclease H-like domain-containing protein</fullName>
    </recommendedName>
</protein>
<name>A0A023DII8_9BACL</name>
<dbReference type="GO" id="GO:0003676">
    <property type="term" value="F:nucleic acid binding"/>
    <property type="evidence" value="ECO:0007669"/>
    <property type="project" value="InterPro"/>
</dbReference>
<dbReference type="InterPro" id="IPR038720">
    <property type="entry name" value="YprB_RNase_H-like_dom"/>
</dbReference>
<dbReference type="Pfam" id="PF13482">
    <property type="entry name" value="RNase_H_2"/>
    <property type="match status" value="1"/>
</dbReference>
<gene>
    <name evidence="3" type="ORF">GCA01S_058_00070</name>
</gene>
<dbReference type="RefSeq" id="WP_017437370.1">
    <property type="nucleotide sequence ID" value="NZ_BAWO01000058.1"/>
</dbReference>
<evidence type="ECO:0000313" key="4">
    <source>
        <dbReference type="Proteomes" id="UP000023561"/>
    </source>
</evidence>
<keyword evidence="4" id="KW-1185">Reference proteome</keyword>
<proteinExistence type="predicted"/>
<dbReference type="SUPFAM" id="SSF53098">
    <property type="entry name" value="Ribonuclease H-like"/>
    <property type="match status" value="1"/>
</dbReference>
<evidence type="ECO:0000313" key="3">
    <source>
        <dbReference type="EMBL" id="GAJ41119.1"/>
    </source>
</evidence>
<dbReference type="PANTHER" id="PTHR38462">
    <property type="entry name" value="EXONUCLEASE-LIKE PROTEIN"/>
    <property type="match status" value="1"/>
</dbReference>
<sequence length="434" mass="51002">MSMKQKLARWKEQLASRHGAASEHADSPAAGRHSLEIPFLDEWQNKQVQPFFFDEDYCLIREVVYPLDYRHGRYQLGELHHVHQRWQAAPFAHPLSCKGFKASDLFFFDTETTGLSSGTGHVIFLLGHARVYADRVVVRQHFLPHPGAEVALYQSFLSEVDYTTLVTYNGKAFDWPKVKTRHTLIRDAVPKLPAFGHFDLYHASRRMWKQKLESIRLSEVEKEILQVERKEDVPGFLAPMMYADFLSTPHPDRIFPVFQHNERDILSLICLYIHLSNQLLDALGLDDALEQLETARWLESLGETAAAKQVYHHVTKKETKEAWQAKWQLSLLYKKEKRYEEAAAIWLELWEHGSDAWKVKAGLELAKAYEHYFRDVYEAYRYATRAYERWKTLFRTYKQGNSAQESEWRKRIERLKRKLNNKNISLASAKYDRK</sequence>
<dbReference type="InterPro" id="IPR036397">
    <property type="entry name" value="RNaseH_sf"/>
</dbReference>
<dbReference type="OrthoDB" id="9790530at2"/>
<dbReference type="PANTHER" id="PTHR38462:SF1">
    <property type="entry name" value="YPRB RIBONUCLEASE H-LIKE DOMAIN-CONTAINING PROTEIN"/>
    <property type="match status" value="1"/>
</dbReference>
<dbReference type="Gene3D" id="3.30.420.10">
    <property type="entry name" value="Ribonuclease H-like superfamily/Ribonuclease H"/>
    <property type="match status" value="1"/>
</dbReference>
<keyword evidence="1" id="KW-0175">Coiled coil</keyword>
<accession>A0A023DII8</accession>
<evidence type="ECO:0000256" key="1">
    <source>
        <dbReference type="SAM" id="Coils"/>
    </source>
</evidence>
<dbReference type="AlphaFoldDB" id="A0A023DII8"/>
<dbReference type="Proteomes" id="UP000023561">
    <property type="component" value="Unassembled WGS sequence"/>
</dbReference>
<comment type="caution">
    <text evidence="3">The sequence shown here is derived from an EMBL/GenBank/DDBJ whole genome shotgun (WGS) entry which is preliminary data.</text>
</comment>
<evidence type="ECO:0000259" key="2">
    <source>
        <dbReference type="Pfam" id="PF13482"/>
    </source>
</evidence>
<reference evidence="3 4" key="1">
    <citation type="submission" date="2014-04" db="EMBL/GenBank/DDBJ databases">
        <title>Whole genome shotgun sequence of Geobacillus caldoxylosilyticus NBRC 107762.</title>
        <authorList>
            <person name="Hosoyama A."/>
            <person name="Hosoyama Y."/>
            <person name="Katano-Makiyama Y."/>
            <person name="Tsuchikane K."/>
            <person name="Ohji S."/>
            <person name="Ichikawa N."/>
            <person name="Yamazoe A."/>
            <person name="Fujita N."/>
        </authorList>
    </citation>
    <scope>NUCLEOTIDE SEQUENCE [LARGE SCALE GENOMIC DNA]</scope>
    <source>
        <strain evidence="3 4">NBRC 107762</strain>
    </source>
</reference>
<dbReference type="EMBL" id="BAWO01000058">
    <property type="protein sequence ID" value="GAJ41119.1"/>
    <property type="molecule type" value="Genomic_DNA"/>
</dbReference>
<feature type="domain" description="YprB ribonuclease H-like" evidence="2">
    <location>
        <begin position="107"/>
        <end position="275"/>
    </location>
</feature>
<organism evidence="3 4">
    <name type="scientific">Parageobacillus caldoxylosilyticus NBRC 107762</name>
    <dbReference type="NCBI Taxonomy" id="1220594"/>
    <lineage>
        <taxon>Bacteria</taxon>
        <taxon>Bacillati</taxon>
        <taxon>Bacillota</taxon>
        <taxon>Bacilli</taxon>
        <taxon>Bacillales</taxon>
        <taxon>Anoxybacillaceae</taxon>
        <taxon>Saccharococcus</taxon>
    </lineage>
</organism>